<sequence length="287" mass="31814">MIRNEGFEIIDTTLRDGEQSAGVVFSVEERMNIISALDKAKVKWIEAGIPAMGKQECEDLKLMLNLPIKSNLIAWNRANLEDLKASIDCGFKFVHVSLPVSDLHIEHKLQKSRTWVLDQLKKCMEYLQSCKVTIIVGAEDASRADPEFLLQYAGIAASYGAIRIRYSDTVGCLDHFTTYRKIKEIADHSPPPVEIHAHNDFGLAVANTLAAYKAGAKFASVTVTGLGERAGNASMEETAFSLKRFYNYDCGIELEALPFLAEMVSKASERTLFPYKPLVGSLASNLF</sequence>
<dbReference type="InterPro" id="IPR013477">
    <property type="entry name" value="NifV/FrbC"/>
</dbReference>
<dbReference type="Pfam" id="PF00682">
    <property type="entry name" value="HMGL-like"/>
    <property type="match status" value="1"/>
</dbReference>
<dbReference type="EMBL" id="CP009526">
    <property type="protein sequence ID" value="AKB51730.1"/>
    <property type="molecule type" value="Genomic_DNA"/>
</dbReference>
<dbReference type="KEGG" id="mbw:MSBRW_2477"/>
<dbReference type="HOGENOM" id="CLU_022158_4_1_2"/>
<accession>A0A0E3QNR3</accession>
<dbReference type="InterPro" id="IPR002034">
    <property type="entry name" value="AIPM/Hcit_synth_CS"/>
</dbReference>
<keyword evidence="2 5" id="KW-0808">Transferase</keyword>
<dbReference type="Gene3D" id="3.20.20.70">
    <property type="entry name" value="Aldolase class I"/>
    <property type="match status" value="1"/>
</dbReference>
<dbReference type="PROSITE" id="PS00816">
    <property type="entry name" value="AIPM_HOMOCIT_SYNTH_2"/>
    <property type="match status" value="1"/>
</dbReference>
<evidence type="ECO:0000256" key="3">
    <source>
        <dbReference type="ARBA" id="ARBA00048363"/>
    </source>
</evidence>
<evidence type="ECO:0000256" key="2">
    <source>
        <dbReference type="ARBA" id="ARBA00022679"/>
    </source>
</evidence>
<comment type="similarity">
    <text evidence="1">Belongs to the alpha-IPM synthase/homocitrate synthase family.</text>
</comment>
<evidence type="ECO:0000313" key="5">
    <source>
        <dbReference type="EMBL" id="AKB51730.1"/>
    </source>
</evidence>
<dbReference type="RefSeq" id="WP_011307240.1">
    <property type="nucleotide sequence ID" value="NZ_CP009526.1"/>
</dbReference>
<dbReference type="PANTHER" id="PTHR42880:SF1">
    <property type="entry name" value="ISOPROPYLMALATE_HOMOCITRATE_CITRAMALATE SYNTHASE FAMILY PROTEIN"/>
    <property type="match status" value="1"/>
</dbReference>
<gene>
    <name evidence="5" type="ORF">MSBRW_2477</name>
</gene>
<dbReference type="InterPro" id="IPR013785">
    <property type="entry name" value="Aldolase_TIM"/>
</dbReference>
<dbReference type="CDD" id="cd07939">
    <property type="entry name" value="DRE_TIM_NifV"/>
    <property type="match status" value="1"/>
</dbReference>
<feature type="domain" description="Pyruvate carboxyltransferase" evidence="4">
    <location>
        <begin position="7"/>
        <end position="258"/>
    </location>
</feature>
<evidence type="ECO:0000259" key="4">
    <source>
        <dbReference type="PROSITE" id="PS50991"/>
    </source>
</evidence>
<dbReference type="GO" id="GO:0004410">
    <property type="term" value="F:homocitrate synthase activity"/>
    <property type="evidence" value="ECO:0007669"/>
    <property type="project" value="UniProtKB-EC"/>
</dbReference>
<dbReference type="GO" id="GO:0019752">
    <property type="term" value="P:carboxylic acid metabolic process"/>
    <property type="evidence" value="ECO:0007669"/>
    <property type="project" value="InterPro"/>
</dbReference>
<dbReference type="Proteomes" id="UP000033038">
    <property type="component" value="Chromosome"/>
</dbReference>
<organism evidence="5 6">
    <name type="scientific">Methanosarcina barkeri str. Wiesmoor</name>
    <dbReference type="NCBI Taxonomy" id="1434109"/>
    <lineage>
        <taxon>Archaea</taxon>
        <taxon>Methanobacteriati</taxon>
        <taxon>Methanobacteriota</taxon>
        <taxon>Stenosarchaea group</taxon>
        <taxon>Methanomicrobia</taxon>
        <taxon>Methanosarcinales</taxon>
        <taxon>Methanosarcinaceae</taxon>
        <taxon>Methanosarcina</taxon>
    </lineage>
</organism>
<dbReference type="PATRIC" id="fig|1434109.4.peg.3207"/>
<dbReference type="InterPro" id="IPR000891">
    <property type="entry name" value="PYR_CT"/>
</dbReference>
<proteinExistence type="inferred from homology"/>
<dbReference type="PANTHER" id="PTHR42880">
    <property type="entry name" value="HOMOCITRATE SYNTHASE"/>
    <property type="match status" value="1"/>
</dbReference>
<dbReference type="SUPFAM" id="SSF51569">
    <property type="entry name" value="Aldolase"/>
    <property type="match status" value="1"/>
</dbReference>
<keyword evidence="5" id="KW-0012">Acyltransferase</keyword>
<reference evidence="5 6" key="1">
    <citation type="submission" date="2014-07" db="EMBL/GenBank/DDBJ databases">
        <title>Methanogenic archaea and the global carbon cycle.</title>
        <authorList>
            <person name="Henriksen J.R."/>
            <person name="Luke J."/>
            <person name="Reinhart S."/>
            <person name="Benedict M.N."/>
            <person name="Youngblut N.D."/>
            <person name="Metcalf M.E."/>
            <person name="Whitaker R.J."/>
            <person name="Metcalf W.W."/>
        </authorList>
    </citation>
    <scope>NUCLEOTIDE SEQUENCE [LARGE SCALE GENOMIC DNA]</scope>
    <source>
        <strain evidence="5 6">Wiesmoor</strain>
    </source>
</reference>
<evidence type="ECO:0000256" key="1">
    <source>
        <dbReference type="ARBA" id="ARBA00006154"/>
    </source>
</evidence>
<name>A0A0E3QNR3_METBA</name>
<protein>
    <submittedName>
        <fullName evidence="5">Homocitrate synthase</fullName>
        <ecNumber evidence="5">2.3.3.14</ecNumber>
    </submittedName>
</protein>
<dbReference type="PROSITE" id="PS50991">
    <property type="entry name" value="PYR_CT"/>
    <property type="match status" value="1"/>
</dbReference>
<dbReference type="AlphaFoldDB" id="A0A0E3QNR3"/>
<comment type="catalytic activity">
    <reaction evidence="3">
        <text>acetyl-CoA + 2-oxoglutarate + H2O = (2R)-homocitrate + CoA + H(+)</text>
        <dbReference type="Rhea" id="RHEA:12929"/>
        <dbReference type="ChEBI" id="CHEBI:15377"/>
        <dbReference type="ChEBI" id="CHEBI:15378"/>
        <dbReference type="ChEBI" id="CHEBI:16810"/>
        <dbReference type="ChEBI" id="CHEBI:57287"/>
        <dbReference type="ChEBI" id="CHEBI:57288"/>
        <dbReference type="ChEBI" id="CHEBI:58884"/>
        <dbReference type="EC" id="2.3.3.14"/>
    </reaction>
    <physiologicalReaction direction="left-to-right" evidence="3">
        <dbReference type="Rhea" id="RHEA:12930"/>
    </physiologicalReaction>
</comment>
<evidence type="ECO:0000313" key="6">
    <source>
        <dbReference type="Proteomes" id="UP000033038"/>
    </source>
</evidence>
<dbReference type="GeneID" id="24824028"/>
<dbReference type="EC" id="2.3.3.14" evidence="5"/>